<feature type="compositionally biased region" description="Basic residues" evidence="1">
    <location>
        <begin position="66"/>
        <end position="76"/>
    </location>
</feature>
<sequence length="76" mass="8370">MLLLRFPNSGIRAKAVRKGATTATGRPPTKVATHGQADCGQGHLQWRRSQIAYSGNRLRYGPPLRAQHRGQARQHG</sequence>
<dbReference type="Proteomes" id="UP000287651">
    <property type="component" value="Unassembled WGS sequence"/>
</dbReference>
<dbReference type="EMBL" id="AMZH03021194">
    <property type="protein sequence ID" value="RRT38459.1"/>
    <property type="molecule type" value="Genomic_DNA"/>
</dbReference>
<accession>A0A426XG46</accession>
<reference evidence="2 3" key="1">
    <citation type="journal article" date="2014" name="Agronomy (Basel)">
        <title>A Draft Genome Sequence for Ensete ventricosum, the Drought-Tolerant Tree Against Hunger.</title>
        <authorList>
            <person name="Harrison J."/>
            <person name="Moore K.A."/>
            <person name="Paszkiewicz K."/>
            <person name="Jones T."/>
            <person name="Grant M."/>
            <person name="Ambacheew D."/>
            <person name="Muzemil S."/>
            <person name="Studholme D.J."/>
        </authorList>
    </citation>
    <scope>NUCLEOTIDE SEQUENCE [LARGE SCALE GENOMIC DNA]</scope>
</reference>
<proteinExistence type="predicted"/>
<evidence type="ECO:0000256" key="1">
    <source>
        <dbReference type="SAM" id="MobiDB-lite"/>
    </source>
</evidence>
<dbReference type="AlphaFoldDB" id="A0A426XG46"/>
<name>A0A426XG46_ENSVE</name>
<organism evidence="2 3">
    <name type="scientific">Ensete ventricosum</name>
    <name type="common">Abyssinian banana</name>
    <name type="synonym">Musa ensete</name>
    <dbReference type="NCBI Taxonomy" id="4639"/>
    <lineage>
        <taxon>Eukaryota</taxon>
        <taxon>Viridiplantae</taxon>
        <taxon>Streptophyta</taxon>
        <taxon>Embryophyta</taxon>
        <taxon>Tracheophyta</taxon>
        <taxon>Spermatophyta</taxon>
        <taxon>Magnoliopsida</taxon>
        <taxon>Liliopsida</taxon>
        <taxon>Zingiberales</taxon>
        <taxon>Musaceae</taxon>
        <taxon>Ensete</taxon>
    </lineage>
</organism>
<evidence type="ECO:0000313" key="3">
    <source>
        <dbReference type="Proteomes" id="UP000287651"/>
    </source>
</evidence>
<feature type="region of interest" description="Disordered" evidence="1">
    <location>
        <begin position="17"/>
        <end position="38"/>
    </location>
</feature>
<evidence type="ECO:0000313" key="2">
    <source>
        <dbReference type="EMBL" id="RRT38459.1"/>
    </source>
</evidence>
<comment type="caution">
    <text evidence="2">The sequence shown here is derived from an EMBL/GenBank/DDBJ whole genome shotgun (WGS) entry which is preliminary data.</text>
</comment>
<gene>
    <name evidence="2" type="ORF">B296_00050107</name>
</gene>
<feature type="region of interest" description="Disordered" evidence="1">
    <location>
        <begin position="55"/>
        <end position="76"/>
    </location>
</feature>
<protein>
    <submittedName>
        <fullName evidence="2">Uncharacterized protein</fullName>
    </submittedName>
</protein>